<dbReference type="Proteomes" id="UP000770717">
    <property type="component" value="Unassembled WGS sequence"/>
</dbReference>
<evidence type="ECO:0000313" key="2">
    <source>
        <dbReference type="EMBL" id="KAG9475000.1"/>
    </source>
</evidence>
<accession>A0A8J6ETV5</accession>
<organism evidence="2 3">
    <name type="scientific">Eleutherodactylus coqui</name>
    <name type="common">Puerto Rican coqui</name>
    <dbReference type="NCBI Taxonomy" id="57060"/>
    <lineage>
        <taxon>Eukaryota</taxon>
        <taxon>Metazoa</taxon>
        <taxon>Chordata</taxon>
        <taxon>Craniata</taxon>
        <taxon>Vertebrata</taxon>
        <taxon>Euteleostomi</taxon>
        <taxon>Amphibia</taxon>
        <taxon>Batrachia</taxon>
        <taxon>Anura</taxon>
        <taxon>Neobatrachia</taxon>
        <taxon>Hyloidea</taxon>
        <taxon>Eleutherodactylidae</taxon>
        <taxon>Eleutherodactylinae</taxon>
        <taxon>Eleutherodactylus</taxon>
        <taxon>Eleutherodactylus</taxon>
    </lineage>
</organism>
<keyword evidence="3" id="KW-1185">Reference proteome</keyword>
<sequence>MDEKWTQGRGGCSAPGHWSSDKYWDYVQLPNSKRAGEHQDVCPKVVPTYRLHFHMLYMLPSVVSSVICRVGMFYSDL</sequence>
<keyword evidence="1" id="KW-0812">Transmembrane</keyword>
<comment type="caution">
    <text evidence="2">The sequence shown here is derived from an EMBL/GenBank/DDBJ whole genome shotgun (WGS) entry which is preliminary data.</text>
</comment>
<proteinExistence type="predicted"/>
<dbReference type="AlphaFoldDB" id="A0A8J6ETV5"/>
<gene>
    <name evidence="2" type="ORF">GDO78_003455</name>
</gene>
<reference evidence="2" key="1">
    <citation type="thesis" date="2020" institute="ProQuest LLC" country="789 East Eisenhower Parkway, Ann Arbor, MI, USA">
        <title>Comparative Genomics and Chromosome Evolution.</title>
        <authorList>
            <person name="Mudd A.B."/>
        </authorList>
    </citation>
    <scope>NUCLEOTIDE SEQUENCE</scope>
    <source>
        <strain evidence="2">HN-11 Male</strain>
        <tissue evidence="2">Kidney and liver</tissue>
    </source>
</reference>
<keyword evidence="1" id="KW-0472">Membrane</keyword>
<evidence type="ECO:0000256" key="1">
    <source>
        <dbReference type="SAM" id="Phobius"/>
    </source>
</evidence>
<protein>
    <submittedName>
        <fullName evidence="2">Uncharacterized protein</fullName>
    </submittedName>
</protein>
<name>A0A8J6ETV5_ELECQ</name>
<dbReference type="EMBL" id="WNTK01000012">
    <property type="protein sequence ID" value="KAG9475000.1"/>
    <property type="molecule type" value="Genomic_DNA"/>
</dbReference>
<evidence type="ECO:0000313" key="3">
    <source>
        <dbReference type="Proteomes" id="UP000770717"/>
    </source>
</evidence>
<keyword evidence="1" id="KW-1133">Transmembrane helix</keyword>
<feature type="transmembrane region" description="Helical" evidence="1">
    <location>
        <begin position="56"/>
        <end position="74"/>
    </location>
</feature>